<protein>
    <submittedName>
        <fullName evidence="1">Uncharacterized protein</fullName>
    </submittedName>
</protein>
<dbReference type="Proteomes" id="UP000286415">
    <property type="component" value="Unassembled WGS sequence"/>
</dbReference>
<reference evidence="1 2" key="2">
    <citation type="journal article" date="2021" name="Genomics">
        <title>High-quality reference genome for Clonorchis sinensis.</title>
        <authorList>
            <person name="Young N.D."/>
            <person name="Stroehlein A.J."/>
            <person name="Kinkar L."/>
            <person name="Wang T."/>
            <person name="Sohn W.M."/>
            <person name="Chang B.C.H."/>
            <person name="Kaur P."/>
            <person name="Weisz D."/>
            <person name="Dudchenko O."/>
            <person name="Aiden E.L."/>
            <person name="Korhonen P.K."/>
            <person name="Gasser R.B."/>
        </authorList>
    </citation>
    <scope>NUCLEOTIDE SEQUENCE [LARGE SCALE GENOMIC DNA]</scope>
    <source>
        <strain evidence="1">Cs-k2</strain>
    </source>
</reference>
<accession>A0A8T1MP60</accession>
<dbReference type="AlphaFoldDB" id="A0A8T1MP60"/>
<comment type="caution">
    <text evidence="1">The sequence shown here is derived from an EMBL/GenBank/DDBJ whole genome shotgun (WGS) entry which is preliminary data.</text>
</comment>
<evidence type="ECO:0000313" key="1">
    <source>
        <dbReference type="EMBL" id="KAG5450840.1"/>
    </source>
</evidence>
<keyword evidence="2" id="KW-1185">Reference proteome</keyword>
<dbReference type="OrthoDB" id="10512048at2759"/>
<proteinExistence type="predicted"/>
<dbReference type="EMBL" id="NIRI02000042">
    <property type="protein sequence ID" value="KAG5450840.1"/>
    <property type="molecule type" value="Genomic_DNA"/>
</dbReference>
<gene>
    <name evidence="1" type="ORF">CSKR_201288</name>
</gene>
<evidence type="ECO:0000313" key="2">
    <source>
        <dbReference type="Proteomes" id="UP000286415"/>
    </source>
</evidence>
<reference evidence="1 2" key="1">
    <citation type="journal article" date="2018" name="Biotechnol. Adv.">
        <title>Improved genomic resources and new bioinformatic workflow for the carcinogenic parasite Clonorchis sinensis: Biotechnological implications.</title>
        <authorList>
            <person name="Wang D."/>
            <person name="Korhonen P.K."/>
            <person name="Gasser R.B."/>
            <person name="Young N.D."/>
        </authorList>
    </citation>
    <scope>NUCLEOTIDE SEQUENCE [LARGE SCALE GENOMIC DNA]</scope>
    <source>
        <strain evidence="1">Cs-k2</strain>
    </source>
</reference>
<name>A0A8T1MP60_CLOSI</name>
<organism evidence="1 2">
    <name type="scientific">Clonorchis sinensis</name>
    <name type="common">Chinese liver fluke</name>
    <dbReference type="NCBI Taxonomy" id="79923"/>
    <lineage>
        <taxon>Eukaryota</taxon>
        <taxon>Metazoa</taxon>
        <taxon>Spiralia</taxon>
        <taxon>Lophotrochozoa</taxon>
        <taxon>Platyhelminthes</taxon>
        <taxon>Trematoda</taxon>
        <taxon>Digenea</taxon>
        <taxon>Opisthorchiida</taxon>
        <taxon>Opisthorchiata</taxon>
        <taxon>Opisthorchiidae</taxon>
        <taxon>Clonorchis</taxon>
    </lineage>
</organism>
<sequence length="148" mass="17532">MELKVPHSSMAYLQQSQSEGYHFAENEVTHQLEQIILIEKMDEKIKHFEFRDFTVGENGSVFALFNIVLQPPEATFEHVNRELQETLSLIRSTRIAVQKKIKYYIYIINLAVERQNMDKVAYSKMLDKTSGPYRWLDYQIHLFVRSTE</sequence>